<dbReference type="InterPro" id="IPR058533">
    <property type="entry name" value="Cation_efflux_TM"/>
</dbReference>
<evidence type="ECO:0000256" key="3">
    <source>
        <dbReference type="ARBA" id="ARBA00022692"/>
    </source>
</evidence>
<gene>
    <name evidence="8" type="ORF">J5Y10_10465</name>
</gene>
<accession>A0A940S7L5</accession>
<dbReference type="PANTHER" id="PTHR43840">
    <property type="entry name" value="MITOCHONDRIAL METAL TRANSPORTER 1-RELATED"/>
    <property type="match status" value="1"/>
</dbReference>
<reference evidence="8" key="1">
    <citation type="submission" date="2021-03" db="EMBL/GenBank/DDBJ databases">
        <authorList>
            <person name="So Y."/>
        </authorList>
    </citation>
    <scope>NUCLEOTIDE SEQUENCE</scope>
    <source>
        <strain evidence="8">SG15</strain>
    </source>
</reference>
<keyword evidence="9" id="KW-1185">Reference proteome</keyword>
<protein>
    <submittedName>
        <fullName evidence="8">Cation transporter</fullName>
    </submittedName>
</protein>
<dbReference type="InterPro" id="IPR027469">
    <property type="entry name" value="Cation_efflux_TMD_sf"/>
</dbReference>
<evidence type="ECO:0000259" key="7">
    <source>
        <dbReference type="Pfam" id="PF01545"/>
    </source>
</evidence>
<feature type="transmembrane region" description="Helical" evidence="6">
    <location>
        <begin position="91"/>
        <end position="112"/>
    </location>
</feature>
<dbReference type="AlphaFoldDB" id="A0A940S7L5"/>
<comment type="caution">
    <text evidence="8">The sequence shown here is derived from an EMBL/GenBank/DDBJ whole genome shotgun (WGS) entry which is preliminary data.</text>
</comment>
<name>A0A940S7L5_9PROT</name>
<dbReference type="GO" id="GO:0016020">
    <property type="term" value="C:membrane"/>
    <property type="evidence" value="ECO:0007669"/>
    <property type="project" value="UniProtKB-SubCell"/>
</dbReference>
<evidence type="ECO:0000313" key="9">
    <source>
        <dbReference type="Proteomes" id="UP000677537"/>
    </source>
</evidence>
<feature type="transmembrane region" description="Helical" evidence="6">
    <location>
        <begin position="23"/>
        <end position="43"/>
    </location>
</feature>
<keyword evidence="4 6" id="KW-1133">Transmembrane helix</keyword>
<keyword evidence="3 6" id="KW-0812">Transmembrane</keyword>
<feature type="domain" description="Cation efflux protein transmembrane" evidence="7">
    <location>
        <begin position="24"/>
        <end position="228"/>
    </location>
</feature>
<dbReference type="Pfam" id="PF01545">
    <property type="entry name" value="Cation_efflux"/>
    <property type="match status" value="1"/>
</dbReference>
<evidence type="ECO:0000256" key="1">
    <source>
        <dbReference type="ARBA" id="ARBA00004141"/>
    </source>
</evidence>
<dbReference type="InterPro" id="IPR036837">
    <property type="entry name" value="Cation_efflux_CTD_sf"/>
</dbReference>
<feature type="transmembrane region" description="Helical" evidence="6">
    <location>
        <begin position="195"/>
        <end position="220"/>
    </location>
</feature>
<evidence type="ECO:0000256" key="4">
    <source>
        <dbReference type="ARBA" id="ARBA00022989"/>
    </source>
</evidence>
<dbReference type="Proteomes" id="UP000677537">
    <property type="component" value="Unassembled WGS sequence"/>
</dbReference>
<dbReference type="EMBL" id="JAGIZA010000005">
    <property type="protein sequence ID" value="MBP0493197.1"/>
    <property type="molecule type" value="Genomic_DNA"/>
</dbReference>
<evidence type="ECO:0000313" key="8">
    <source>
        <dbReference type="EMBL" id="MBP0493197.1"/>
    </source>
</evidence>
<feature type="transmembrane region" description="Helical" evidence="6">
    <location>
        <begin position="124"/>
        <end position="148"/>
    </location>
</feature>
<dbReference type="Gene3D" id="3.30.70.1350">
    <property type="entry name" value="Cation efflux protein, cytoplasmic domain"/>
    <property type="match status" value="1"/>
</dbReference>
<sequence>MSSPSPLRPGTPDPAALRRERSILLACLLDWALILPFLAVGLSANSLTLVAEAIRGSLMVVLEMVLLVVLRRIHRGRITEYDYGAAKIEEFANLAIGVAMGAAGVWITISAASRWLFPPEQEGLGLVLATALSLANVVMNGIALRALWSAGRDGTSAIMTVQIRSRTVKLASSGIVAVAIAVNAAAQVIGGAPPWLAPLAEAIGTGFVGLVMIQLAISLWRESVPQLLDRSLDESRQASINRALAGHFADYDALLEVKSRIAGKQAVVEIALGFERERRIGEIQRVADAVVADLRALIPGAVVTVTPVALPA</sequence>
<evidence type="ECO:0000256" key="6">
    <source>
        <dbReference type="SAM" id="Phobius"/>
    </source>
</evidence>
<evidence type="ECO:0000256" key="5">
    <source>
        <dbReference type="ARBA" id="ARBA00023136"/>
    </source>
</evidence>
<dbReference type="SUPFAM" id="SSF161111">
    <property type="entry name" value="Cation efflux protein transmembrane domain-like"/>
    <property type="match status" value="1"/>
</dbReference>
<dbReference type="GO" id="GO:0008324">
    <property type="term" value="F:monoatomic cation transmembrane transporter activity"/>
    <property type="evidence" value="ECO:0007669"/>
    <property type="project" value="InterPro"/>
</dbReference>
<evidence type="ECO:0000256" key="2">
    <source>
        <dbReference type="ARBA" id="ARBA00022448"/>
    </source>
</evidence>
<dbReference type="InterPro" id="IPR050291">
    <property type="entry name" value="CDF_Transporter"/>
</dbReference>
<dbReference type="PANTHER" id="PTHR43840:SF15">
    <property type="entry name" value="MITOCHONDRIAL METAL TRANSPORTER 1-RELATED"/>
    <property type="match status" value="1"/>
</dbReference>
<feature type="transmembrane region" description="Helical" evidence="6">
    <location>
        <begin position="49"/>
        <end position="70"/>
    </location>
</feature>
<proteinExistence type="predicted"/>
<comment type="subcellular location">
    <subcellularLocation>
        <location evidence="1">Membrane</location>
        <topology evidence="1">Multi-pass membrane protein</topology>
    </subcellularLocation>
</comment>
<dbReference type="Gene3D" id="1.20.1510.10">
    <property type="entry name" value="Cation efflux protein transmembrane domain"/>
    <property type="match status" value="1"/>
</dbReference>
<dbReference type="RefSeq" id="WP_209373322.1">
    <property type="nucleotide sequence ID" value="NZ_JAGIZA010000005.1"/>
</dbReference>
<organism evidence="8 9">
    <name type="scientific">Roseomonas indoligenes</name>
    <dbReference type="NCBI Taxonomy" id="2820811"/>
    <lineage>
        <taxon>Bacteria</taxon>
        <taxon>Pseudomonadati</taxon>
        <taxon>Pseudomonadota</taxon>
        <taxon>Alphaproteobacteria</taxon>
        <taxon>Acetobacterales</taxon>
        <taxon>Roseomonadaceae</taxon>
        <taxon>Roseomonas</taxon>
    </lineage>
</organism>
<feature type="transmembrane region" description="Helical" evidence="6">
    <location>
        <begin position="168"/>
        <end position="189"/>
    </location>
</feature>
<keyword evidence="5 6" id="KW-0472">Membrane</keyword>
<keyword evidence="2" id="KW-0813">Transport</keyword>